<protein>
    <submittedName>
        <fullName evidence="2">Uncharacterized protein</fullName>
    </submittedName>
</protein>
<evidence type="ECO:0000313" key="2">
    <source>
        <dbReference type="EMBL" id="CEK41975.1"/>
    </source>
</evidence>
<reference evidence="2" key="1">
    <citation type="submission" date="2014-12" db="EMBL/GenBank/DDBJ databases">
        <authorList>
            <person name="Hall J."/>
        </authorList>
    </citation>
    <scope>NUCLEOTIDE SEQUENCE [LARGE SCALE GENOMIC DNA]</scope>
    <source>
        <strain evidence="2">SBW25</strain>
        <plasmid evidence="2">pQBR57</plasmid>
    </source>
</reference>
<accession>A0A0G4E401</accession>
<reference evidence="2" key="2">
    <citation type="submission" date="2015-06" db="EMBL/GenBank/DDBJ databases">
        <title>Environmentally co-occuring mercury resistance plasmids are genetically and phenotypically diverse and confer variable context-dependent fitness effects.</title>
        <authorList>
            <person name="Hall J.P.J."/>
            <person name="Harrison E."/>
            <person name="Lilley A.K."/>
            <person name="Paterson S."/>
            <person name="Spiers A.J."/>
            <person name="Brockhurst M.A."/>
        </authorList>
    </citation>
    <scope>NUCLEOTIDE SEQUENCE [LARGE SCALE GENOMIC DNA]</scope>
    <source>
        <strain evidence="2">SBW25</strain>
        <plasmid evidence="2">pQBR57</plasmid>
    </source>
</reference>
<dbReference type="EMBL" id="LN713926">
    <property type="protein sequence ID" value="CEK41975.1"/>
    <property type="molecule type" value="Genomic_DNA"/>
</dbReference>
<name>A0A0G4E401_PSEFS</name>
<sequence length="115" mass="12662">MGNTNHGIKRKQHLKLAASSEPTPVSASERSADTLAIFNFLSAEIEDRMGADFLAKMPLDLLEPYCLATVRQNEPTAALLYELMTNFMKAYASPETNAEALKAFDYLAHLADPQS</sequence>
<feature type="compositionally biased region" description="Polar residues" evidence="1">
    <location>
        <begin position="20"/>
        <end position="29"/>
    </location>
</feature>
<keyword evidence="2" id="KW-0614">Plasmid</keyword>
<dbReference type="AlphaFoldDB" id="A0A0G4E401"/>
<organism evidence="2">
    <name type="scientific">Pseudomonas fluorescens (strain SBW25)</name>
    <dbReference type="NCBI Taxonomy" id="216595"/>
    <lineage>
        <taxon>Bacteria</taxon>
        <taxon>Pseudomonadati</taxon>
        <taxon>Pseudomonadota</taxon>
        <taxon>Gammaproteobacteria</taxon>
        <taxon>Pseudomonadales</taxon>
        <taxon>Pseudomonadaceae</taxon>
        <taxon>Pseudomonas</taxon>
    </lineage>
</organism>
<proteinExistence type="predicted"/>
<feature type="region of interest" description="Disordered" evidence="1">
    <location>
        <begin position="1"/>
        <end position="29"/>
    </location>
</feature>
<evidence type="ECO:0000256" key="1">
    <source>
        <dbReference type="SAM" id="MobiDB-lite"/>
    </source>
</evidence>
<dbReference type="RefSeq" id="WP_192963198.1">
    <property type="nucleotide sequence ID" value="NZ_LN713926.1"/>
</dbReference>
<geneLocation type="plasmid" evidence="2">
    <name>pQBR57</name>
</geneLocation>
<gene>
    <name evidence="2" type="ORF">PQBR57_0022</name>
</gene>